<dbReference type="SUPFAM" id="SSF52047">
    <property type="entry name" value="RNI-like"/>
    <property type="match status" value="1"/>
</dbReference>
<evidence type="ECO:0008006" key="3">
    <source>
        <dbReference type="Google" id="ProtNLM"/>
    </source>
</evidence>
<dbReference type="InterPro" id="IPR032675">
    <property type="entry name" value="LRR_dom_sf"/>
</dbReference>
<reference evidence="1 2" key="1">
    <citation type="journal article" date="2019" name="Nat. Ecol. Evol.">
        <title>Megaphylogeny resolves global patterns of mushroom evolution.</title>
        <authorList>
            <person name="Varga T."/>
            <person name="Krizsan K."/>
            <person name="Foldi C."/>
            <person name="Dima B."/>
            <person name="Sanchez-Garcia M."/>
            <person name="Sanchez-Ramirez S."/>
            <person name="Szollosi G.J."/>
            <person name="Szarkandi J.G."/>
            <person name="Papp V."/>
            <person name="Albert L."/>
            <person name="Andreopoulos W."/>
            <person name="Angelini C."/>
            <person name="Antonin V."/>
            <person name="Barry K.W."/>
            <person name="Bougher N.L."/>
            <person name="Buchanan P."/>
            <person name="Buyck B."/>
            <person name="Bense V."/>
            <person name="Catcheside P."/>
            <person name="Chovatia M."/>
            <person name="Cooper J."/>
            <person name="Damon W."/>
            <person name="Desjardin D."/>
            <person name="Finy P."/>
            <person name="Geml J."/>
            <person name="Haridas S."/>
            <person name="Hughes K."/>
            <person name="Justo A."/>
            <person name="Karasinski D."/>
            <person name="Kautmanova I."/>
            <person name="Kiss B."/>
            <person name="Kocsube S."/>
            <person name="Kotiranta H."/>
            <person name="LaButti K.M."/>
            <person name="Lechner B.E."/>
            <person name="Liimatainen K."/>
            <person name="Lipzen A."/>
            <person name="Lukacs Z."/>
            <person name="Mihaltcheva S."/>
            <person name="Morgado L.N."/>
            <person name="Niskanen T."/>
            <person name="Noordeloos M.E."/>
            <person name="Ohm R.A."/>
            <person name="Ortiz-Santana B."/>
            <person name="Ovrebo C."/>
            <person name="Racz N."/>
            <person name="Riley R."/>
            <person name="Savchenko A."/>
            <person name="Shiryaev A."/>
            <person name="Soop K."/>
            <person name="Spirin V."/>
            <person name="Szebenyi C."/>
            <person name="Tomsovsky M."/>
            <person name="Tulloss R.E."/>
            <person name="Uehling J."/>
            <person name="Grigoriev I.V."/>
            <person name="Vagvolgyi C."/>
            <person name="Papp T."/>
            <person name="Martin F.M."/>
            <person name="Miettinen O."/>
            <person name="Hibbett D.S."/>
            <person name="Nagy L.G."/>
        </authorList>
    </citation>
    <scope>NUCLEOTIDE SEQUENCE [LARGE SCALE GENOMIC DNA]</scope>
    <source>
        <strain evidence="1 2">CBS 121175</strain>
    </source>
</reference>
<gene>
    <name evidence="1" type="ORF">FA15DRAFT_652719</name>
</gene>
<organism evidence="1 2">
    <name type="scientific">Coprinopsis marcescibilis</name>
    <name type="common">Agaric fungus</name>
    <name type="synonym">Psathyrella marcescibilis</name>
    <dbReference type="NCBI Taxonomy" id="230819"/>
    <lineage>
        <taxon>Eukaryota</taxon>
        <taxon>Fungi</taxon>
        <taxon>Dikarya</taxon>
        <taxon>Basidiomycota</taxon>
        <taxon>Agaricomycotina</taxon>
        <taxon>Agaricomycetes</taxon>
        <taxon>Agaricomycetidae</taxon>
        <taxon>Agaricales</taxon>
        <taxon>Agaricineae</taxon>
        <taxon>Psathyrellaceae</taxon>
        <taxon>Coprinopsis</taxon>
    </lineage>
</organism>
<proteinExistence type="predicted"/>
<evidence type="ECO:0000313" key="2">
    <source>
        <dbReference type="Proteomes" id="UP000307440"/>
    </source>
</evidence>
<accession>A0A5C3L749</accession>
<dbReference type="Gene3D" id="3.80.10.10">
    <property type="entry name" value="Ribonuclease Inhibitor"/>
    <property type="match status" value="1"/>
</dbReference>
<dbReference type="AlphaFoldDB" id="A0A5C3L749"/>
<dbReference type="EMBL" id="ML210155">
    <property type="protein sequence ID" value="TFK28472.1"/>
    <property type="molecule type" value="Genomic_DNA"/>
</dbReference>
<name>A0A5C3L749_COPMA</name>
<dbReference type="Proteomes" id="UP000307440">
    <property type="component" value="Unassembled WGS sequence"/>
</dbReference>
<protein>
    <recommendedName>
        <fullName evidence="3">F-box domain-containing protein</fullName>
    </recommendedName>
</protein>
<keyword evidence="2" id="KW-1185">Reference proteome</keyword>
<evidence type="ECO:0000313" key="1">
    <source>
        <dbReference type="EMBL" id="TFK28472.1"/>
    </source>
</evidence>
<dbReference type="OrthoDB" id="2837431at2759"/>
<sequence length="467" mass="53352">MYVYDLDDPLARETLADLDNTAGAGCVRILHIRPYVSSFHMRQEYKKKTKKVTWVSIKHRFSQCRRKGGRGTDREIRALLGNLRNLKNLEFLDIQCHLSDDIAAFRKTIPPIRVSWSSYSSCLRRLILKVPLECYEALLSPSIVFPRLSDLSVYIFAADYSTNPVEPIRSALVPFINQHVNSLESISIITPETGTADLSPMFFNLKYFPRLSKLHLVFCALSLDYINLTGLHEFFSAHSTQLQDVVLHFNRMIGLKAQNFHSPTFFSLPVFRVAFPALRSLDLGFTGFRDSTGQGTISYVHRFRERLSRLLLNHTQLSIGNVARLTNSFSSLRYLEIFVYHLSPTLLDLLSTKLVHLEDLRITCICFSGSQGPFQSADDPARTDKFCAEMSRRMYVDWALRTLRTQVISKATKNLPLCKRALATSLPEVETIDGLPRMSFLVEDTSNITHRSRWNLSVFESDVPNLK</sequence>